<organism evidence="1">
    <name type="scientific">Salvia splendens</name>
    <name type="common">Scarlet sage</name>
    <dbReference type="NCBI Taxonomy" id="180675"/>
    <lineage>
        <taxon>Eukaryota</taxon>
        <taxon>Viridiplantae</taxon>
        <taxon>Streptophyta</taxon>
        <taxon>Embryophyta</taxon>
        <taxon>Tracheophyta</taxon>
        <taxon>Spermatophyta</taxon>
        <taxon>Magnoliopsida</taxon>
        <taxon>eudicotyledons</taxon>
        <taxon>Gunneridae</taxon>
        <taxon>Pentapetalae</taxon>
        <taxon>asterids</taxon>
        <taxon>lamiids</taxon>
        <taxon>Lamiales</taxon>
        <taxon>Lamiaceae</taxon>
        <taxon>Nepetoideae</taxon>
        <taxon>Mentheae</taxon>
        <taxon>Salviinae</taxon>
        <taxon>Salvia</taxon>
        <taxon>Salvia subgen. Calosphace</taxon>
        <taxon>core Calosphace</taxon>
    </lineage>
</organism>
<dbReference type="EMBL" id="PNBA02000003">
    <property type="protein sequence ID" value="KAG6430501.1"/>
    <property type="molecule type" value="Genomic_DNA"/>
</dbReference>
<reference evidence="1" key="2">
    <citation type="submission" date="2020-08" db="EMBL/GenBank/DDBJ databases">
        <title>Plant Genome Project.</title>
        <authorList>
            <person name="Zhang R.-G."/>
        </authorList>
    </citation>
    <scope>NUCLEOTIDE SEQUENCE</scope>
    <source>
        <strain evidence="1">Huo1</strain>
        <tissue evidence="1">Leaf</tissue>
    </source>
</reference>
<sequence length="136" mass="15182">MSTTPTSSSPSRPIRSVDFVWVIRPSMISCNDIDVLPEGFGDMIERKGLVVSWCNQMSVFANPVETGDREIDLGVNLCDGESLDMVEIAGKIKGFMSGAYSERQRQEASKLKVAMGKARWKLMGRRIGILINLWRI</sequence>
<dbReference type="SUPFAM" id="SSF53756">
    <property type="entry name" value="UDP-Glycosyltransferase/glycogen phosphorylase"/>
    <property type="match status" value="1"/>
</dbReference>
<comment type="caution">
    <text evidence="1">The sequence shown here is derived from an EMBL/GenBank/DDBJ whole genome shotgun (WGS) entry which is preliminary data.</text>
</comment>
<evidence type="ECO:0000313" key="1">
    <source>
        <dbReference type="EMBL" id="KAG6430501.1"/>
    </source>
</evidence>
<name>A0A8X8YIH9_SALSN</name>
<dbReference type="AlphaFoldDB" id="A0A8X8YIH9"/>
<evidence type="ECO:0000313" key="2">
    <source>
        <dbReference type="Proteomes" id="UP000298416"/>
    </source>
</evidence>
<protein>
    <submittedName>
        <fullName evidence="1">Uncharacterized protein</fullName>
    </submittedName>
</protein>
<dbReference type="Gene3D" id="3.40.50.2000">
    <property type="entry name" value="Glycogen Phosphorylase B"/>
    <property type="match status" value="1"/>
</dbReference>
<dbReference type="Proteomes" id="UP000298416">
    <property type="component" value="Unassembled WGS sequence"/>
</dbReference>
<accession>A0A8X8YIH9</accession>
<keyword evidence="2" id="KW-1185">Reference proteome</keyword>
<proteinExistence type="predicted"/>
<reference evidence="1" key="1">
    <citation type="submission" date="2018-01" db="EMBL/GenBank/DDBJ databases">
        <authorList>
            <person name="Mao J.F."/>
        </authorList>
    </citation>
    <scope>NUCLEOTIDE SEQUENCE</scope>
    <source>
        <strain evidence="1">Huo1</strain>
        <tissue evidence="1">Leaf</tissue>
    </source>
</reference>
<gene>
    <name evidence="1" type="ORF">SASPL_108571</name>
</gene>